<sequence>MSCQVPKTAERPEERKQSREEGEEAIVHQQTQNTEKKPSSECPLAREGPIRCEGAASNECLDDTNCAGKELKCCS</sequence>
<evidence type="ECO:0000256" key="1">
    <source>
        <dbReference type="SAM" id="MobiDB-lite"/>
    </source>
</evidence>
<keyword evidence="2" id="KW-1185">Reference proteome</keyword>
<feature type="region of interest" description="Disordered" evidence="1">
    <location>
        <begin position="1"/>
        <end position="44"/>
    </location>
</feature>
<evidence type="ECO:0000313" key="3">
    <source>
        <dbReference type="WBParaSite" id="GPLIN_001593200"/>
    </source>
</evidence>
<organism evidence="2 3">
    <name type="scientific">Globodera pallida</name>
    <name type="common">Potato cyst nematode worm</name>
    <name type="synonym">Heterodera pallida</name>
    <dbReference type="NCBI Taxonomy" id="36090"/>
    <lineage>
        <taxon>Eukaryota</taxon>
        <taxon>Metazoa</taxon>
        <taxon>Ecdysozoa</taxon>
        <taxon>Nematoda</taxon>
        <taxon>Chromadorea</taxon>
        <taxon>Rhabditida</taxon>
        <taxon>Tylenchina</taxon>
        <taxon>Tylenchomorpha</taxon>
        <taxon>Tylenchoidea</taxon>
        <taxon>Heteroderidae</taxon>
        <taxon>Heteroderinae</taxon>
        <taxon>Globodera</taxon>
    </lineage>
</organism>
<accession>A0A183CSS4</accession>
<evidence type="ECO:0000313" key="2">
    <source>
        <dbReference type="Proteomes" id="UP000050741"/>
    </source>
</evidence>
<reference evidence="3" key="3">
    <citation type="submission" date="2016-06" db="UniProtKB">
        <authorList>
            <consortium name="WormBaseParasite"/>
        </authorList>
    </citation>
    <scope>IDENTIFICATION</scope>
</reference>
<proteinExistence type="predicted"/>
<dbReference type="Proteomes" id="UP000050741">
    <property type="component" value="Unassembled WGS sequence"/>
</dbReference>
<reference evidence="2" key="1">
    <citation type="submission" date="2013-12" db="EMBL/GenBank/DDBJ databases">
        <authorList>
            <person name="Aslett M."/>
        </authorList>
    </citation>
    <scope>NUCLEOTIDE SEQUENCE [LARGE SCALE GENOMIC DNA]</scope>
    <source>
        <strain evidence="2">Lindley</strain>
    </source>
</reference>
<protein>
    <submittedName>
        <fullName evidence="3">WAP domain-containing protein</fullName>
    </submittedName>
</protein>
<dbReference type="WBParaSite" id="GPLIN_001593200">
    <property type="protein sequence ID" value="GPLIN_001593200"/>
    <property type="gene ID" value="GPLIN_001593200"/>
</dbReference>
<name>A0A183CSS4_GLOPA</name>
<dbReference type="AlphaFoldDB" id="A0A183CSS4"/>
<feature type="compositionally biased region" description="Basic and acidic residues" evidence="1">
    <location>
        <begin position="8"/>
        <end position="20"/>
    </location>
</feature>
<reference evidence="2" key="2">
    <citation type="submission" date="2014-05" db="EMBL/GenBank/DDBJ databases">
        <title>The genome and life-stage specific transcriptomes of Globodera pallida elucidate key aspects of plant parasitism by a cyst nematode.</title>
        <authorList>
            <person name="Cotton J.A."/>
            <person name="Lilley C.J."/>
            <person name="Jones L.M."/>
            <person name="Kikuchi T."/>
            <person name="Reid A.J."/>
            <person name="Thorpe P."/>
            <person name="Tsai I.J."/>
            <person name="Beasley H."/>
            <person name="Blok V."/>
            <person name="Cock P.J.A."/>
            <person name="Van den Akker S.E."/>
            <person name="Holroyd N."/>
            <person name="Hunt M."/>
            <person name="Mantelin S."/>
            <person name="Naghra H."/>
            <person name="Pain A."/>
            <person name="Palomares-Rius J.E."/>
            <person name="Zarowiecki M."/>
            <person name="Berriman M."/>
            <person name="Jones J.T."/>
            <person name="Urwin P.E."/>
        </authorList>
    </citation>
    <scope>NUCLEOTIDE SEQUENCE [LARGE SCALE GENOMIC DNA]</scope>
    <source>
        <strain evidence="2">Lindley</strain>
    </source>
</reference>